<reference evidence="12 13" key="2">
    <citation type="submission" date="2020-02" db="EMBL/GenBank/DDBJ databases">
        <title>Candidatus Galacturonibacter soehngenii shows hetero-acetogenic catabolism of galacturonic acid but lacks a canonical carbon monoxide dehydrogenase/acetyl-CoA synthase complex.</title>
        <authorList>
            <person name="Diender M."/>
            <person name="Stouten G.R."/>
            <person name="Petersen J.F."/>
            <person name="Nielsen P.H."/>
            <person name="Dueholm M.S."/>
            <person name="Pronk J.T."/>
            <person name="Van Loosdrecht M.C.M."/>
        </authorList>
    </citation>
    <scope>NUCLEOTIDE SEQUENCE [LARGE SCALE GENOMIC DNA]</scope>
    <source>
        <strain evidence="12">GalUA</strain>
    </source>
</reference>
<dbReference type="InterPro" id="IPR027477">
    <property type="entry name" value="Succ_DH/fumarate_Rdtase_cat_sf"/>
</dbReference>
<dbReference type="EMBL" id="WAGX01000005">
    <property type="protein sequence ID" value="KAB1438378.1"/>
    <property type="molecule type" value="Genomic_DNA"/>
</dbReference>
<dbReference type="PANTHER" id="PTHR43400">
    <property type="entry name" value="FUMARATE REDUCTASE"/>
    <property type="match status" value="1"/>
</dbReference>
<dbReference type="Gene3D" id="3.90.1010.20">
    <property type="match status" value="1"/>
</dbReference>
<comment type="cofactor">
    <cofactor evidence="1">
        <name>FMN</name>
        <dbReference type="ChEBI" id="CHEBI:58210"/>
    </cofactor>
</comment>
<comment type="caution">
    <text evidence="12">The sequence shown here is derived from an EMBL/GenBank/DDBJ whole genome shotgun (WGS) entry which is preliminary data.</text>
</comment>
<proteinExistence type="predicted"/>
<dbReference type="PROSITE" id="PS51257">
    <property type="entry name" value="PROKAR_LIPOPROTEIN"/>
    <property type="match status" value="1"/>
</dbReference>
<dbReference type="GO" id="GO:0033765">
    <property type="term" value="F:steroid dehydrogenase activity, acting on the CH-CH group of donors"/>
    <property type="evidence" value="ECO:0007669"/>
    <property type="project" value="UniProtKB-ARBA"/>
</dbReference>
<comment type="cofactor">
    <cofactor evidence="2">
        <name>FAD</name>
        <dbReference type="ChEBI" id="CHEBI:57692"/>
    </cofactor>
</comment>
<dbReference type="OrthoDB" id="9806724at2"/>
<reference evidence="12 13" key="1">
    <citation type="submission" date="2019-09" db="EMBL/GenBank/DDBJ databases">
        <authorList>
            <person name="Valk L.C."/>
        </authorList>
    </citation>
    <scope>NUCLEOTIDE SEQUENCE [LARGE SCALE GENOMIC DNA]</scope>
    <source>
        <strain evidence="12">GalUA</strain>
    </source>
</reference>
<dbReference type="SUPFAM" id="SSF51905">
    <property type="entry name" value="FAD/NAD(P)-binding domain"/>
    <property type="match status" value="1"/>
</dbReference>
<dbReference type="GO" id="GO:0010181">
    <property type="term" value="F:FMN binding"/>
    <property type="evidence" value="ECO:0007669"/>
    <property type="project" value="InterPro"/>
</dbReference>
<evidence type="ECO:0000259" key="11">
    <source>
        <dbReference type="SMART" id="SM00900"/>
    </source>
</evidence>
<dbReference type="PANTHER" id="PTHR43400:SF10">
    <property type="entry name" value="3-OXOSTEROID 1-DEHYDROGENASE"/>
    <property type="match status" value="1"/>
</dbReference>
<dbReference type="Gene3D" id="3.90.700.10">
    <property type="entry name" value="Succinate dehydrogenase/fumarate reductase flavoprotein, catalytic domain"/>
    <property type="match status" value="1"/>
</dbReference>
<evidence type="ECO:0000256" key="6">
    <source>
        <dbReference type="ARBA" id="ARBA00022827"/>
    </source>
</evidence>
<evidence type="ECO:0000256" key="7">
    <source>
        <dbReference type="ARBA" id="ARBA00023002"/>
    </source>
</evidence>
<dbReference type="InterPro" id="IPR050315">
    <property type="entry name" value="FAD-oxidoreductase_2"/>
</dbReference>
<evidence type="ECO:0000256" key="4">
    <source>
        <dbReference type="ARBA" id="ARBA00015872"/>
    </source>
</evidence>
<evidence type="ECO:0000313" key="12">
    <source>
        <dbReference type="EMBL" id="KAB1438378.1"/>
    </source>
</evidence>
<keyword evidence="10" id="KW-0732">Signal</keyword>
<dbReference type="SMART" id="SM00900">
    <property type="entry name" value="FMN_bind"/>
    <property type="match status" value="1"/>
</dbReference>
<feature type="signal peptide" evidence="10">
    <location>
        <begin position="1"/>
        <end position="21"/>
    </location>
</feature>
<dbReference type="AlphaFoldDB" id="A0A7V7UBS5"/>
<dbReference type="InterPro" id="IPR003953">
    <property type="entry name" value="FAD-dep_OxRdtase_2_FAD-bd"/>
</dbReference>
<name>A0A7V7UBS5_9FIRM</name>
<organism evidence="12 13">
    <name type="scientific">Candidatus Galacturonatibacter soehngenii</name>
    <dbReference type="NCBI Taxonomy" id="2307010"/>
    <lineage>
        <taxon>Bacteria</taxon>
        <taxon>Bacillati</taxon>
        <taxon>Bacillota</taxon>
        <taxon>Clostridia</taxon>
        <taxon>Lachnospirales</taxon>
        <taxon>Lachnospiraceae</taxon>
        <taxon>Candidatus Galacturonatibacter</taxon>
    </lineage>
</organism>
<dbReference type="GO" id="GO:0008202">
    <property type="term" value="P:steroid metabolic process"/>
    <property type="evidence" value="ECO:0007669"/>
    <property type="project" value="UniProtKB-ARBA"/>
</dbReference>
<feature type="region of interest" description="Disordered" evidence="9">
    <location>
        <begin position="31"/>
        <end position="52"/>
    </location>
</feature>
<dbReference type="Pfam" id="PF04205">
    <property type="entry name" value="FMN_bind"/>
    <property type="match status" value="1"/>
</dbReference>
<sequence>MKKILPLFLSCILAVSMLGCAGEKKTATETVNQNTKETQTEEPTQDANTSGVTYTAGTYTGEAKGKNGTIKVEVTVTENAIESITLLDSSETEGLGDNAIASLIQEVIAKQSLGVDAVSGATESSDGFLAAIEDALTQAGADIDSLKKEVAKENEGKTIELSADVVVIGAGGAGTAAAVTAAENGAKVIVLEKTAIAGGTTANGGGFFAANSKKARELGDEPVDIDYIFEEWMKEMDWLSDASLVKQFLELSGTTGDWLEDHGVVFHKTEQAVQQSHGAGTNGYHKYDDYTKTSEQLGAMLTKIKEENGAEIYYETPADGLITDNGSVTGVTAKAKDGATLKITAKSVIVATGGFVGNQDMIKEALNGVTVNAAGYNSNVGDGILMAWEAGAASRGLSAMVAHTFNVEGNGQIEGDYEFMDLYQATSSVAYMPIIPWVNAQGYRFANEDIVYDRALSSNSVISQGNYAYFLYNEELLKTLEEKGARSAGMKDKIAMGPMPEITPMDKGWGKLTEITNKMVDGGYVVKADTLEELATKLNMKQSTLQETMNRYNTDAKNGKDTLFGKDAQHMYEMSQGPYYAYKVSVNNLCTVGGIRINSAFEVVQADPENGYTTIPNLYAAGADAGGIYSDHYAHTIEGAAQGWAYNSGRLAGAAATENALGKDIDLLKQ</sequence>
<accession>A0A7V7UBS5</accession>
<dbReference type="GO" id="GO:0016020">
    <property type="term" value="C:membrane"/>
    <property type="evidence" value="ECO:0007669"/>
    <property type="project" value="InterPro"/>
</dbReference>
<feature type="chain" id="PRO_5031132443" description="Urocanate reductase" evidence="10">
    <location>
        <begin position="22"/>
        <end position="670"/>
    </location>
</feature>
<evidence type="ECO:0000256" key="9">
    <source>
        <dbReference type="SAM" id="MobiDB-lite"/>
    </source>
</evidence>
<dbReference type="RefSeq" id="WP_151145729.1">
    <property type="nucleotide sequence ID" value="NZ_WAGX01000005.1"/>
</dbReference>
<evidence type="ECO:0000256" key="10">
    <source>
        <dbReference type="SAM" id="SignalP"/>
    </source>
</evidence>
<keyword evidence="7" id="KW-0560">Oxidoreductase</keyword>
<dbReference type="Gene3D" id="3.50.50.60">
    <property type="entry name" value="FAD/NAD(P)-binding domain"/>
    <property type="match status" value="1"/>
</dbReference>
<keyword evidence="6" id="KW-0274">FAD</keyword>
<evidence type="ECO:0000256" key="8">
    <source>
        <dbReference type="ARBA" id="ARBA00049922"/>
    </source>
</evidence>
<dbReference type="InterPro" id="IPR036188">
    <property type="entry name" value="FAD/NAD-bd_sf"/>
</dbReference>
<evidence type="ECO:0000256" key="3">
    <source>
        <dbReference type="ARBA" id="ARBA00013137"/>
    </source>
</evidence>
<keyword evidence="13" id="KW-1185">Reference proteome</keyword>
<gene>
    <name evidence="12" type="ORF">F7O84_12590</name>
</gene>
<dbReference type="Pfam" id="PF00890">
    <property type="entry name" value="FAD_binding_2"/>
    <property type="match status" value="1"/>
</dbReference>
<dbReference type="Proteomes" id="UP000461768">
    <property type="component" value="Unassembled WGS sequence"/>
</dbReference>
<dbReference type="InterPro" id="IPR007329">
    <property type="entry name" value="FMN-bd"/>
</dbReference>
<dbReference type="EC" id="1.3.99.33" evidence="3"/>
<evidence type="ECO:0000256" key="2">
    <source>
        <dbReference type="ARBA" id="ARBA00001974"/>
    </source>
</evidence>
<keyword evidence="5" id="KW-0285">Flavoprotein</keyword>
<dbReference type="SUPFAM" id="SSF56425">
    <property type="entry name" value="Succinate dehydrogenase/fumarate reductase flavoprotein, catalytic domain"/>
    <property type="match status" value="1"/>
</dbReference>
<protein>
    <recommendedName>
        <fullName evidence="4">Urocanate reductase</fullName>
        <ecNumber evidence="3">1.3.99.33</ecNumber>
    </recommendedName>
</protein>
<evidence type="ECO:0000313" key="13">
    <source>
        <dbReference type="Proteomes" id="UP000461768"/>
    </source>
</evidence>
<comment type="catalytic activity">
    <reaction evidence="8">
        <text>dihydrourocanate + A = urocanate + AH2</text>
        <dbReference type="Rhea" id="RHEA:36059"/>
        <dbReference type="ChEBI" id="CHEBI:13193"/>
        <dbReference type="ChEBI" id="CHEBI:17499"/>
        <dbReference type="ChEBI" id="CHEBI:27247"/>
        <dbReference type="ChEBI" id="CHEBI:72991"/>
        <dbReference type="EC" id="1.3.99.33"/>
    </reaction>
</comment>
<evidence type="ECO:0000256" key="1">
    <source>
        <dbReference type="ARBA" id="ARBA00001917"/>
    </source>
</evidence>
<feature type="domain" description="FMN-binding" evidence="11">
    <location>
        <begin position="65"/>
        <end position="139"/>
    </location>
</feature>
<evidence type="ECO:0000256" key="5">
    <source>
        <dbReference type="ARBA" id="ARBA00022630"/>
    </source>
</evidence>